<reference evidence="3 4" key="1">
    <citation type="submission" date="2018-10" db="EMBL/GenBank/DDBJ databases">
        <authorList>
            <person name="Chen W.-M."/>
        </authorList>
    </citation>
    <scope>NUCLEOTIDE SEQUENCE [LARGE SCALE GENOMIC DNA]</scope>
    <source>
        <strain evidence="3 4">THS-13</strain>
    </source>
</reference>
<protein>
    <submittedName>
        <fullName evidence="3">Acyl-CoA thioesterase</fullName>
    </submittedName>
</protein>
<comment type="similarity">
    <text evidence="1">Belongs to the 4-hydroxybenzoyl-CoA thioesterase family.</text>
</comment>
<evidence type="ECO:0000313" key="3">
    <source>
        <dbReference type="EMBL" id="ROH93549.1"/>
    </source>
</evidence>
<dbReference type="PANTHER" id="PTHR31793">
    <property type="entry name" value="4-HYDROXYBENZOYL-COA THIOESTERASE FAMILY MEMBER"/>
    <property type="match status" value="1"/>
</dbReference>
<dbReference type="Pfam" id="PF13279">
    <property type="entry name" value="4HBT_2"/>
    <property type="match status" value="1"/>
</dbReference>
<dbReference type="EMBL" id="RJVO01000001">
    <property type="protein sequence ID" value="ROH93549.1"/>
    <property type="molecule type" value="Genomic_DNA"/>
</dbReference>
<evidence type="ECO:0000256" key="2">
    <source>
        <dbReference type="ARBA" id="ARBA00022801"/>
    </source>
</evidence>
<evidence type="ECO:0000256" key="1">
    <source>
        <dbReference type="ARBA" id="ARBA00005953"/>
    </source>
</evidence>
<dbReference type="InterPro" id="IPR050563">
    <property type="entry name" value="4-hydroxybenzoyl-CoA_TE"/>
</dbReference>
<dbReference type="RefSeq" id="WP_123210404.1">
    <property type="nucleotide sequence ID" value="NZ_RJVO01000001.1"/>
</dbReference>
<keyword evidence="4" id="KW-1185">Reference proteome</keyword>
<dbReference type="PANTHER" id="PTHR31793:SF27">
    <property type="entry name" value="NOVEL THIOESTERASE SUPERFAMILY DOMAIN AND SAPOSIN A-TYPE DOMAIN CONTAINING PROTEIN (0610012H03RIK)"/>
    <property type="match status" value="1"/>
</dbReference>
<sequence length="145" mass="16306">MPLGTEGTRPQDYRYWADERVRFYDLDLMGHVNNVAYTIYAESGRAAFLRHIGFWTETGARQNVIARLEIDYRQELKYPNELRVGINVQRMGGSSFVLGVGIFAGEVCVATARATLVRFDGQTRKALALTEDERATLAPYLATPA</sequence>
<dbReference type="SUPFAM" id="SSF54637">
    <property type="entry name" value="Thioesterase/thiol ester dehydrase-isomerase"/>
    <property type="match status" value="1"/>
</dbReference>
<dbReference type="Proteomes" id="UP000282106">
    <property type="component" value="Unassembled WGS sequence"/>
</dbReference>
<accession>A0A3N0VLC2</accession>
<keyword evidence="2" id="KW-0378">Hydrolase</keyword>
<dbReference type="AlphaFoldDB" id="A0A3N0VLC2"/>
<dbReference type="InterPro" id="IPR029069">
    <property type="entry name" value="HotDog_dom_sf"/>
</dbReference>
<organism evidence="3 4">
    <name type="scientific">Stagnimonas aquatica</name>
    <dbReference type="NCBI Taxonomy" id="2689987"/>
    <lineage>
        <taxon>Bacteria</taxon>
        <taxon>Pseudomonadati</taxon>
        <taxon>Pseudomonadota</taxon>
        <taxon>Gammaproteobacteria</taxon>
        <taxon>Nevskiales</taxon>
        <taxon>Nevskiaceae</taxon>
        <taxon>Stagnimonas</taxon>
    </lineage>
</organism>
<dbReference type="GO" id="GO:0047617">
    <property type="term" value="F:fatty acyl-CoA hydrolase activity"/>
    <property type="evidence" value="ECO:0007669"/>
    <property type="project" value="TreeGrafter"/>
</dbReference>
<name>A0A3N0VLC2_9GAMM</name>
<proteinExistence type="inferred from homology"/>
<dbReference type="InParanoid" id="A0A3N0VLC2"/>
<gene>
    <name evidence="3" type="ORF">ED208_03245</name>
</gene>
<evidence type="ECO:0000313" key="4">
    <source>
        <dbReference type="Proteomes" id="UP000282106"/>
    </source>
</evidence>
<dbReference type="CDD" id="cd00586">
    <property type="entry name" value="4HBT"/>
    <property type="match status" value="1"/>
</dbReference>
<dbReference type="Gene3D" id="3.10.129.10">
    <property type="entry name" value="Hotdog Thioesterase"/>
    <property type="match status" value="1"/>
</dbReference>
<comment type="caution">
    <text evidence="3">The sequence shown here is derived from an EMBL/GenBank/DDBJ whole genome shotgun (WGS) entry which is preliminary data.</text>
</comment>